<gene>
    <name evidence="1" type="ORF">R3W88_034056</name>
</gene>
<name>A0AAV9JZB0_9SOLN</name>
<proteinExistence type="predicted"/>
<protein>
    <recommendedName>
        <fullName evidence="3">Integrase SAM-like N-terminal domain-containing protein</fullName>
    </recommendedName>
</protein>
<evidence type="ECO:0000313" key="2">
    <source>
        <dbReference type="Proteomes" id="UP001311915"/>
    </source>
</evidence>
<evidence type="ECO:0008006" key="3">
    <source>
        <dbReference type="Google" id="ProtNLM"/>
    </source>
</evidence>
<organism evidence="1 2">
    <name type="scientific">Solanum pinnatisectum</name>
    <name type="common">tansyleaf nightshade</name>
    <dbReference type="NCBI Taxonomy" id="50273"/>
    <lineage>
        <taxon>Eukaryota</taxon>
        <taxon>Viridiplantae</taxon>
        <taxon>Streptophyta</taxon>
        <taxon>Embryophyta</taxon>
        <taxon>Tracheophyta</taxon>
        <taxon>Spermatophyta</taxon>
        <taxon>Magnoliopsida</taxon>
        <taxon>eudicotyledons</taxon>
        <taxon>Gunneridae</taxon>
        <taxon>Pentapetalae</taxon>
        <taxon>asterids</taxon>
        <taxon>lamiids</taxon>
        <taxon>Solanales</taxon>
        <taxon>Solanaceae</taxon>
        <taxon>Solanoideae</taxon>
        <taxon>Solaneae</taxon>
        <taxon>Solanum</taxon>
    </lineage>
</organism>
<reference evidence="1 2" key="1">
    <citation type="submission" date="2023-10" db="EMBL/GenBank/DDBJ databases">
        <title>Genome-Wide Identification Analysis in wild type Solanum Pinnatisectum Reveals Some Genes Defensing Phytophthora Infestans.</title>
        <authorList>
            <person name="Sun C."/>
        </authorList>
    </citation>
    <scope>NUCLEOTIDE SEQUENCE [LARGE SCALE GENOMIC DNA]</scope>
    <source>
        <strain evidence="1">LQN</strain>
        <tissue evidence="1">Leaf</tissue>
    </source>
</reference>
<sequence>MARPLGTCNEEIVMEFYASFAATVRGSISRKAKPAAQPLLEAILVWGFSVDISETTLCRFIYGLDKTQPINTTEFDYRMGIIQIVAF</sequence>
<dbReference type="Proteomes" id="UP001311915">
    <property type="component" value="Unassembled WGS sequence"/>
</dbReference>
<keyword evidence="2" id="KW-1185">Reference proteome</keyword>
<comment type="caution">
    <text evidence="1">The sequence shown here is derived from an EMBL/GenBank/DDBJ whole genome shotgun (WGS) entry which is preliminary data.</text>
</comment>
<dbReference type="AlphaFoldDB" id="A0AAV9JZB0"/>
<accession>A0AAV9JZB0</accession>
<dbReference type="EMBL" id="JAWPEI010000096">
    <property type="protein sequence ID" value="KAK4706388.1"/>
    <property type="molecule type" value="Genomic_DNA"/>
</dbReference>
<evidence type="ECO:0000313" key="1">
    <source>
        <dbReference type="EMBL" id="KAK4706388.1"/>
    </source>
</evidence>